<proteinExistence type="predicted"/>
<protein>
    <submittedName>
        <fullName evidence="2">Uncharacterized protein</fullName>
    </submittedName>
</protein>
<dbReference type="Proteomes" id="UP000037923">
    <property type="component" value="Unassembled WGS sequence"/>
</dbReference>
<dbReference type="RefSeq" id="XP_015662893.1">
    <property type="nucleotide sequence ID" value="XM_015799415.1"/>
</dbReference>
<dbReference type="OrthoDB" id="273290at2759"/>
<sequence>MAELHMSTPFNAFDVCTWSSYIDQDDPRMISYDLRVELERAYEVYPYSAKCRQAVLRSVVLWATMSRTQRQVIAWDNDMNLRLGQALVQHMLDLTAELKGVNTDEIYAALQAEQHPFLKKMHEIEQSRKTHEGEWSGRHDRAAAAITEATRSTTTYALSPLPLGEVSQRMPQRAPTVMAPSLAREESLAAAASEPAILQTVDAETPPPAYTSPGAENGRFSKAVTKAMGSKETAQPPKPAAAATAEPTTRPVKVVAAAPAVESKTAAARPPPPPFVAAVNATKANGHAAPPPPFSKKKEESERTPGVSLRPRPPPPPPAQPAAPAAPKNPAPLVQAEKEFVYSDSEEFLSSRSSSAASAPAPKTAAVAVAAKMAEPPPSVPSRGATALATEAELLKYGHDGTENLLQACLDEMPADPDGVSAWTELKLAVTEKDRKKRLLAEAPPPLLLDNIKSRMEVRVVKRLDQLFQYLYADAPLELLPHNEAAAFLSAADIAQLADVGLIRPSKRPAGPDTVIAFSVMDGTEQETTRRFLSWPCGSNRNAMDDAYDPKVSLHHISTYLNAVNAPAGCAESLAACFDQILLPTDMQERFVFTDATSKRWCLTRLPMTHIVAAEIVQILLCTLCGHPSYTLPKFAADSAVLVDVWVRHVRFYGAQKGVQQSRDKFRAACKECSVALQLNKGGGGGVYTFIGVHFDHTAHTVCVEPELLRRIAAPRRLLNTRDLERQYTQLLFSAAVLHIAVSKFYTLARTVYWRLSQTFAEVELLLKPELLPQDSFAHLEKWHKDALHNAPRSVAKVALPNMTLFVELSLESWFAVLIGEETQETWTSYGSLEDMLGTKIACASITRAIEQFQECIEKGAHVTILIIGGKSLGRNDTPIFKNESKDVIADCIRTHLVTRTFSFEVRYLGLEASKANGSAAAGQKPAAKEQRKEYAR</sequence>
<feature type="region of interest" description="Disordered" evidence="1">
    <location>
        <begin position="916"/>
        <end position="937"/>
    </location>
</feature>
<dbReference type="GeneID" id="26902713"/>
<keyword evidence="3" id="KW-1185">Reference proteome</keyword>
<dbReference type="OMA" id="ITCELRR"/>
<feature type="compositionally biased region" description="Basic and acidic residues" evidence="1">
    <location>
        <begin position="927"/>
        <end position="937"/>
    </location>
</feature>
<feature type="compositionally biased region" description="Low complexity" evidence="1">
    <location>
        <begin position="231"/>
        <end position="251"/>
    </location>
</feature>
<evidence type="ECO:0000256" key="1">
    <source>
        <dbReference type="SAM" id="MobiDB-lite"/>
    </source>
</evidence>
<dbReference type="EMBL" id="LGTL01000003">
    <property type="protein sequence ID" value="KPA84456.1"/>
    <property type="molecule type" value="Genomic_DNA"/>
</dbReference>
<dbReference type="EMBL" id="LGTL01000003">
    <property type="protein sequence ID" value="KPA84454.1"/>
    <property type="molecule type" value="Genomic_DNA"/>
</dbReference>
<evidence type="ECO:0000313" key="2">
    <source>
        <dbReference type="EMBL" id="KPA84454.1"/>
    </source>
</evidence>
<accession>A0A0N0VGV5</accession>
<gene>
    <name evidence="2" type="ORF">ABB37_02418</name>
</gene>
<dbReference type="VEuPathDB" id="TriTrypDB:LpyrH10_03_5690"/>
<comment type="caution">
    <text evidence="2">The sequence shown here is derived from an EMBL/GenBank/DDBJ whole genome shotgun (WGS) entry which is preliminary data.</text>
</comment>
<dbReference type="RefSeq" id="XP_015662895.1">
    <property type="nucleotide sequence ID" value="XM_015799417.1"/>
</dbReference>
<evidence type="ECO:0000313" key="3">
    <source>
        <dbReference type="Proteomes" id="UP000037923"/>
    </source>
</evidence>
<feature type="region of interest" description="Disordered" evidence="1">
    <location>
        <begin position="284"/>
        <end position="330"/>
    </location>
</feature>
<dbReference type="EMBL" id="LGTL01000003">
    <property type="protein sequence ID" value="KPA84455.1"/>
    <property type="molecule type" value="Genomic_DNA"/>
</dbReference>
<dbReference type="RefSeq" id="XP_015662894.1">
    <property type="nucleotide sequence ID" value="XM_015799416.1"/>
</dbReference>
<name>A0A0N0VGV5_LEPPY</name>
<feature type="region of interest" description="Disordered" evidence="1">
    <location>
        <begin position="225"/>
        <end position="251"/>
    </location>
</feature>
<organism evidence="2 3">
    <name type="scientific">Leptomonas pyrrhocoris</name>
    <name type="common">Firebug parasite</name>
    <dbReference type="NCBI Taxonomy" id="157538"/>
    <lineage>
        <taxon>Eukaryota</taxon>
        <taxon>Discoba</taxon>
        <taxon>Euglenozoa</taxon>
        <taxon>Kinetoplastea</taxon>
        <taxon>Metakinetoplastina</taxon>
        <taxon>Trypanosomatida</taxon>
        <taxon>Trypanosomatidae</taxon>
        <taxon>Leishmaniinae</taxon>
        <taxon>Leptomonas</taxon>
    </lineage>
</organism>
<feature type="compositionally biased region" description="Pro residues" evidence="1">
    <location>
        <begin position="311"/>
        <end position="321"/>
    </location>
</feature>
<reference evidence="2 3" key="1">
    <citation type="submission" date="2015-07" db="EMBL/GenBank/DDBJ databases">
        <title>High-quality genome of monoxenous trypanosomatid Leptomonas pyrrhocoris.</title>
        <authorList>
            <person name="Flegontov P."/>
            <person name="Butenko A."/>
            <person name="Firsov S."/>
            <person name="Vlcek C."/>
            <person name="Logacheva M.D."/>
            <person name="Field M."/>
            <person name="Filatov D."/>
            <person name="Flegontova O."/>
            <person name="Gerasimov E."/>
            <person name="Jackson A.P."/>
            <person name="Kelly S."/>
            <person name="Opperdoes F."/>
            <person name="O'Reilly A."/>
            <person name="Votypka J."/>
            <person name="Yurchenko V."/>
            <person name="Lukes J."/>
        </authorList>
    </citation>
    <scope>NUCLEOTIDE SEQUENCE [LARGE SCALE GENOMIC DNA]</scope>
    <source>
        <strain evidence="2">H10</strain>
    </source>
</reference>
<dbReference type="AlphaFoldDB" id="A0A0N0VGV5"/>